<keyword evidence="4" id="KW-0677">Repeat</keyword>
<feature type="transmembrane region" description="Helical" evidence="10">
    <location>
        <begin position="1003"/>
        <end position="1023"/>
    </location>
</feature>
<evidence type="ECO:0000256" key="5">
    <source>
        <dbReference type="ARBA" id="ARBA00022741"/>
    </source>
</evidence>
<dbReference type="FunFam" id="3.40.50.300:FF:002064">
    <property type="entry name" value="Multidrug resistance protein 1, 2, 3"/>
    <property type="match status" value="1"/>
</dbReference>
<feature type="transmembrane region" description="Helical" evidence="10">
    <location>
        <begin position="1201"/>
        <end position="1225"/>
    </location>
</feature>
<feature type="domain" description="ABC transmembrane type-1" evidence="12">
    <location>
        <begin position="248"/>
        <end position="373"/>
    </location>
</feature>
<keyword evidence="5" id="KW-0547">Nucleotide-binding</keyword>
<feature type="domain" description="ABC transmembrane type-1" evidence="12">
    <location>
        <begin position="1004"/>
        <end position="1264"/>
    </location>
</feature>
<keyword evidence="2" id="KW-0813">Transport</keyword>
<dbReference type="PROSITE" id="PS50929">
    <property type="entry name" value="ABC_TM1F"/>
    <property type="match status" value="2"/>
</dbReference>
<evidence type="ECO:0000259" key="11">
    <source>
        <dbReference type="PROSITE" id="PS50893"/>
    </source>
</evidence>
<dbReference type="PANTHER" id="PTHR43394:SF11">
    <property type="entry name" value="ATP-BINDING CASSETTE TRANSPORTER"/>
    <property type="match status" value="1"/>
</dbReference>
<dbReference type="EMBL" id="RCHU01000751">
    <property type="protein sequence ID" value="TKR91959.1"/>
    <property type="molecule type" value="Genomic_DNA"/>
</dbReference>
<evidence type="ECO:0000256" key="8">
    <source>
        <dbReference type="ARBA" id="ARBA00023136"/>
    </source>
</evidence>
<evidence type="ECO:0000259" key="12">
    <source>
        <dbReference type="PROSITE" id="PS50929"/>
    </source>
</evidence>
<dbReference type="FunFam" id="1.20.1560.10:FF:000155">
    <property type="entry name" value="ATP-binding cassette transporter, subfamily B, member 2, group MDR/PGP protein PpABCB2"/>
    <property type="match status" value="1"/>
</dbReference>
<feature type="region of interest" description="Disordered" evidence="9">
    <location>
        <begin position="192"/>
        <end position="223"/>
    </location>
</feature>
<dbReference type="SUPFAM" id="SSF52540">
    <property type="entry name" value="P-loop containing nucleoside triphosphate hydrolases"/>
    <property type="match status" value="2"/>
</dbReference>
<dbReference type="InterPro" id="IPR027417">
    <property type="entry name" value="P-loop_NTPase"/>
</dbReference>
<evidence type="ECO:0000256" key="3">
    <source>
        <dbReference type="ARBA" id="ARBA00022692"/>
    </source>
</evidence>
<comment type="subcellular location">
    <subcellularLocation>
        <location evidence="1">Membrane</location>
        <topology evidence="1">Multi-pass membrane protein</topology>
    </subcellularLocation>
</comment>
<feature type="transmembrane region" description="Helical" evidence="10">
    <location>
        <begin position="1237"/>
        <end position="1259"/>
    </location>
</feature>
<dbReference type="InterPro" id="IPR003439">
    <property type="entry name" value="ABC_transporter-like_ATP-bd"/>
</dbReference>
<feature type="region of interest" description="Disordered" evidence="9">
    <location>
        <begin position="152"/>
        <end position="174"/>
    </location>
</feature>
<feature type="transmembrane region" description="Helical" evidence="10">
    <location>
        <begin position="1043"/>
        <end position="1061"/>
    </location>
</feature>
<feature type="domain" description="ABC transporter" evidence="11">
    <location>
        <begin position="685"/>
        <end position="921"/>
    </location>
</feature>
<evidence type="ECO:0000313" key="13">
    <source>
        <dbReference type="EMBL" id="TKR91959.1"/>
    </source>
</evidence>
<name>A0A4U5P6I1_POPAL</name>
<feature type="compositionally biased region" description="Acidic residues" evidence="9">
    <location>
        <begin position="202"/>
        <end position="223"/>
    </location>
</feature>
<comment type="caution">
    <text evidence="13">The sequence shown here is derived from an EMBL/GenBank/DDBJ whole genome shotgun (WGS) entry which is preliminary data.</text>
</comment>
<evidence type="ECO:0008006" key="14">
    <source>
        <dbReference type="Google" id="ProtNLM"/>
    </source>
</evidence>
<keyword evidence="8 10" id="KW-0472">Membrane</keyword>
<accession>A0A4U5P6I1</accession>
<dbReference type="InterPro" id="IPR039421">
    <property type="entry name" value="Type_1_exporter"/>
</dbReference>
<dbReference type="GO" id="GO:0015421">
    <property type="term" value="F:ABC-type oligopeptide transporter activity"/>
    <property type="evidence" value="ECO:0007669"/>
    <property type="project" value="TreeGrafter"/>
</dbReference>
<dbReference type="Gene3D" id="3.40.50.300">
    <property type="entry name" value="P-loop containing nucleotide triphosphate hydrolases"/>
    <property type="match status" value="2"/>
</dbReference>
<evidence type="ECO:0000256" key="1">
    <source>
        <dbReference type="ARBA" id="ARBA00004141"/>
    </source>
</evidence>
<dbReference type="Pfam" id="PF00664">
    <property type="entry name" value="ABC_membrane"/>
    <property type="match status" value="2"/>
</dbReference>
<evidence type="ECO:0000256" key="9">
    <source>
        <dbReference type="SAM" id="MobiDB-lite"/>
    </source>
</evidence>
<dbReference type="SUPFAM" id="SSF90123">
    <property type="entry name" value="ABC transporter transmembrane region"/>
    <property type="match status" value="2"/>
</dbReference>
<dbReference type="GO" id="GO:0090374">
    <property type="term" value="P:oligopeptide export from mitochondrion"/>
    <property type="evidence" value="ECO:0007669"/>
    <property type="project" value="TreeGrafter"/>
</dbReference>
<dbReference type="InterPro" id="IPR003593">
    <property type="entry name" value="AAA+_ATPase"/>
</dbReference>
<gene>
    <name evidence="13" type="ORF">D5086_0000218970</name>
</gene>
<dbReference type="GO" id="GO:0005524">
    <property type="term" value="F:ATP binding"/>
    <property type="evidence" value="ECO:0007669"/>
    <property type="project" value="UniProtKB-KW"/>
</dbReference>
<feature type="compositionally biased region" description="Basic and acidic residues" evidence="9">
    <location>
        <begin position="1"/>
        <end position="13"/>
    </location>
</feature>
<sequence>MTSQGEARRHESSDNLGGGRGGYGFEYFGVGEAFTNPYYDQSSYGAVSAGRLELQSYAARNNERSVVRVRDYSSAAYSKSHHGISRPISQAIKGGARRNASPLVDQDELGMIDYDIKDVEKQGELLQTDTNLRGDKDSRWISVSHAYMEDDGVSPLYPSTPHGEHDHHGHELSRSRHDDFLSAYEANQSTTRYYVPDKNPYDDIDQASGYDDEDYDEEEDDSDEAARRQVGLFSLYKYSTKWDMVLVLLGCLGALINGGSLPWYSYFFGDFVNRIAKHSDDNMMKEVERTCLLMTGVAALVVVGAYLEITCWRLVGERSAHRIRNLYLSAVLRQDITFYDTKVSTSDVMHGISSDVAQIQEVMGEKVLKVMEAQAITPPHREEANKVQSPPFASPVSKPDRLHRERLLSPAAAEPSFSVTLTVELRHHSRSSSVVPFFAVQPRRAPPLSSNSSTKFSRQPLHQQLSFSTVRTQDNSPLSSRNRALSLPCNGDNGIFIIPAEISSNLPFPASAMLRPNLQLRAEPERLPQLRLQVAATPAGGVAEQAISSIRTVFSFVAEDNLARKYADLLMKSVPIGAEIGFAKGAGMGVIYLGEGTHVLNSRHQILSACLFADEILISSSHNSESMNYCLDFCDRGLTLSLSYFAQFTQGTVAATRVYEIIDRIPDIDPYSPHGRILSSVGGRIELKGVTFAYPSCPETVILRSLNLVIPSANTLALVGASGGGKSTVFALIQRFYDPINGVVTLDGNDLRTLQVKWLSGQIGMVGQEPVLFATSILENVKMGKENATKKEAINACIAANAHSFISGLPFGYETQVGDRGTQLPGGQKQRIALARAMIKNPRILLLDEPTSALDPESESVVQQAIDKISTGRTTIVIAHRLATVRDANTIAVLDQGSVVEIGDHRQLMENAGAYYALLKLASEAVSKSLLKQEDAAKDMEFSIYEKSVDLRSKNAFETSKSRYLKSMQAENQQEEEMQENAKPRKYQLSEIWGLQRPEIVKLLLGFLLGMHAGAILSVFPYLLGEALTIYFEDSKFKLKRDVARLCLILVGLGFGCIISMTGQQGLRGWAGTELTVRIRDLLFRSILKQEPGWFDFEENSVGVLVSKLSIDCISFRSVLGDRLSAAALTPFTLGASYLSLIINVGPKLDNSSDAKASTVAAGAVSSIRTVTTFSAQDQIVESFDRALAETKKKSVKRSQVLGLTLGFSQGAMYGAYTLTLWFGAYLVKQGETNIGVVYKIFLILVLSSFSVGQLAGLAPDTSMAAPAIAAIFDIIHRKPLIRSDRDRGTKIDRSNLLDIELKMVTFAYPSRPEIIVLRDFFLKVKGGSTVALVGGSGSGKSTVVWLIQRFYDPNQGKVTMGGVDLRDFNVKWLRCQTALVGQEPALFSGSTRENIAFGNPNASRAEIEEAASEA</sequence>
<evidence type="ECO:0000256" key="4">
    <source>
        <dbReference type="ARBA" id="ARBA00022737"/>
    </source>
</evidence>
<keyword evidence="3 10" id="KW-0812">Transmembrane</keyword>
<organism evidence="13">
    <name type="scientific">Populus alba</name>
    <name type="common">White poplar</name>
    <dbReference type="NCBI Taxonomy" id="43335"/>
    <lineage>
        <taxon>Eukaryota</taxon>
        <taxon>Viridiplantae</taxon>
        <taxon>Streptophyta</taxon>
        <taxon>Embryophyta</taxon>
        <taxon>Tracheophyta</taxon>
        <taxon>Spermatophyta</taxon>
        <taxon>Magnoliopsida</taxon>
        <taxon>eudicotyledons</taxon>
        <taxon>Gunneridae</taxon>
        <taxon>Pentapetalae</taxon>
        <taxon>rosids</taxon>
        <taxon>fabids</taxon>
        <taxon>Malpighiales</taxon>
        <taxon>Salicaceae</taxon>
        <taxon>Saliceae</taxon>
        <taxon>Populus</taxon>
    </lineage>
</organism>
<dbReference type="Gene3D" id="1.20.1560.10">
    <property type="entry name" value="ABC transporter type 1, transmembrane domain"/>
    <property type="match status" value="3"/>
</dbReference>
<feature type="compositionally biased region" description="Basic and acidic residues" evidence="9">
    <location>
        <begin position="162"/>
        <end position="174"/>
    </location>
</feature>
<feature type="transmembrane region" description="Helical" evidence="10">
    <location>
        <begin position="244"/>
        <end position="264"/>
    </location>
</feature>
<keyword evidence="6" id="KW-0067">ATP-binding</keyword>
<dbReference type="PANTHER" id="PTHR43394">
    <property type="entry name" value="ATP-DEPENDENT PERMEASE MDL1, MITOCHONDRIAL"/>
    <property type="match status" value="1"/>
</dbReference>
<dbReference type="InterPro" id="IPR036640">
    <property type="entry name" value="ABC1_TM_sf"/>
</dbReference>
<dbReference type="GO" id="GO:0005743">
    <property type="term" value="C:mitochondrial inner membrane"/>
    <property type="evidence" value="ECO:0007669"/>
    <property type="project" value="TreeGrafter"/>
</dbReference>
<dbReference type="Pfam" id="PF00005">
    <property type="entry name" value="ABC_tran"/>
    <property type="match status" value="2"/>
</dbReference>
<dbReference type="CDD" id="cd18578">
    <property type="entry name" value="ABC_6TM_Pgp_ABCB1_D2_like"/>
    <property type="match status" value="1"/>
</dbReference>
<evidence type="ECO:0000256" key="6">
    <source>
        <dbReference type="ARBA" id="ARBA00022840"/>
    </source>
</evidence>
<dbReference type="CDD" id="cd03249">
    <property type="entry name" value="ABC_MTABC3_MDL1_MDL2"/>
    <property type="match status" value="1"/>
</dbReference>
<protein>
    <recommendedName>
        <fullName evidence="14">ABC transporter B family member 19-like</fullName>
    </recommendedName>
</protein>
<feature type="region of interest" description="Disordered" evidence="9">
    <location>
        <begin position="380"/>
        <end position="399"/>
    </location>
</feature>
<evidence type="ECO:0000256" key="7">
    <source>
        <dbReference type="ARBA" id="ARBA00022989"/>
    </source>
</evidence>
<dbReference type="GO" id="GO:0016887">
    <property type="term" value="F:ATP hydrolysis activity"/>
    <property type="evidence" value="ECO:0007669"/>
    <property type="project" value="InterPro"/>
</dbReference>
<feature type="region of interest" description="Disordered" evidence="9">
    <location>
        <begin position="1"/>
        <end position="21"/>
    </location>
</feature>
<dbReference type="InterPro" id="IPR011527">
    <property type="entry name" value="ABC1_TM_dom"/>
</dbReference>
<dbReference type="STRING" id="43335.A0A4U5P6I1"/>
<reference evidence="13" key="1">
    <citation type="submission" date="2018-10" db="EMBL/GenBank/DDBJ databases">
        <title>Population genomic analysis revealed the cold adaptation of white poplar.</title>
        <authorList>
            <person name="Liu Y.-J."/>
        </authorList>
    </citation>
    <scope>NUCLEOTIDE SEQUENCE [LARGE SCALE GENOMIC DNA]</scope>
    <source>
        <strain evidence="13">PAL-ZL1</strain>
    </source>
</reference>
<keyword evidence="7 10" id="KW-1133">Transmembrane helix</keyword>
<proteinExistence type="predicted"/>
<dbReference type="PROSITE" id="PS50893">
    <property type="entry name" value="ABC_TRANSPORTER_2"/>
    <property type="match status" value="1"/>
</dbReference>
<evidence type="ECO:0000256" key="10">
    <source>
        <dbReference type="SAM" id="Phobius"/>
    </source>
</evidence>
<dbReference type="SMART" id="SM00382">
    <property type="entry name" value="AAA"/>
    <property type="match status" value="1"/>
</dbReference>
<evidence type="ECO:0000256" key="2">
    <source>
        <dbReference type="ARBA" id="ARBA00022448"/>
    </source>
</evidence>